<keyword evidence="4" id="KW-0804">Transcription</keyword>
<keyword evidence="9" id="KW-1185">Reference proteome</keyword>
<dbReference type="SUPFAM" id="SSF47113">
    <property type="entry name" value="Histone-fold"/>
    <property type="match status" value="2"/>
</dbReference>
<dbReference type="FunFam" id="1.10.20.10:FF:000023">
    <property type="entry name" value="transcription initiation protein SPT3 homolog"/>
    <property type="match status" value="1"/>
</dbReference>
<evidence type="ECO:0000256" key="7">
    <source>
        <dbReference type="SAM" id="MobiDB-lite"/>
    </source>
</evidence>
<dbReference type="GO" id="GO:0001403">
    <property type="term" value="P:invasive growth in response to glucose limitation"/>
    <property type="evidence" value="ECO:0007669"/>
    <property type="project" value="EnsemblFungi"/>
</dbReference>
<dbReference type="GO" id="GO:0000124">
    <property type="term" value="C:SAGA complex"/>
    <property type="evidence" value="ECO:0007669"/>
    <property type="project" value="EnsemblFungi"/>
</dbReference>
<evidence type="ECO:0000256" key="1">
    <source>
        <dbReference type="ARBA" id="ARBA00004123"/>
    </source>
</evidence>
<dbReference type="Proteomes" id="UP000019373">
    <property type="component" value="Unassembled WGS sequence"/>
</dbReference>
<keyword evidence="5" id="KW-0539">Nucleus</keyword>
<dbReference type="GO" id="GO:0005634">
    <property type="term" value="C:nucleus"/>
    <property type="evidence" value="ECO:0007669"/>
    <property type="project" value="UniProtKB-SubCell"/>
</dbReference>
<dbReference type="PANTHER" id="PTHR11380:SF16">
    <property type="entry name" value="TRANSCRIPTION INITIATION PROTEIN SPT3 HOMOLOG"/>
    <property type="match status" value="1"/>
</dbReference>
<comment type="similarity">
    <text evidence="6">Belongs to the SPT3 family.</text>
</comment>
<evidence type="ECO:0000256" key="6">
    <source>
        <dbReference type="ARBA" id="ARBA00061274"/>
    </source>
</evidence>
<accession>U1I0A6</accession>
<dbReference type="PANTHER" id="PTHR11380">
    <property type="entry name" value="TRANSCRIPTION INITIATION FACTOR TFIID/SUPT3-RELATED"/>
    <property type="match status" value="1"/>
</dbReference>
<sequence>MSERTFSVPMTESLLEGLTKLAEPTGEADIFNIPPPSEPIHPHFSKPQIEDAEDESEESFKERLTECFKQMMFVSGETAEPSAETTGMIEELVKQQVIEMLTQATALANRRGVRSISVADLIFLIRHDKAKVSRLRTFLSWKDVRKNVKDSDDKGGADAGDAADFGDDAVGLPGAGGPMETKKAPNKKAKLLLPWEVHSYFSEQVPEREDEEDEDEEEQNEASLARLASADERTRNMTREEYVFFSDCRQASFTFRKAKRFREWAGFGIVTDSRPNDDVIDILGFLTFEIVQMLTEEALKVKAAEDLHNQRTSNTAGDSKKRKREMGSLFEMPEEGRTPVEPKHVREAFRRLQAIPNKYKFMRQGYAGIRTPLRLI</sequence>
<dbReference type="GO" id="GO:0003712">
    <property type="term" value="F:transcription coregulator activity"/>
    <property type="evidence" value="ECO:0007669"/>
    <property type="project" value="EnsemblFungi"/>
</dbReference>
<dbReference type="GO" id="GO:0046982">
    <property type="term" value="F:protein heterodimerization activity"/>
    <property type="evidence" value="ECO:0007669"/>
    <property type="project" value="InterPro"/>
</dbReference>
<dbReference type="eggNOG" id="KOG3902">
    <property type="taxonomic scope" value="Eukaryota"/>
</dbReference>
<feature type="region of interest" description="Disordered" evidence="7">
    <location>
        <begin position="310"/>
        <end position="337"/>
    </location>
</feature>
<dbReference type="Pfam" id="PF02269">
    <property type="entry name" value="TFIID-18kDa"/>
    <property type="match status" value="1"/>
</dbReference>
<keyword evidence="3" id="KW-0010">Activator</keyword>
<dbReference type="GeneID" id="19235141"/>
<dbReference type="EMBL" id="KE720815">
    <property type="protein sequence ID" value="ERF75284.1"/>
    <property type="molecule type" value="Genomic_DNA"/>
</dbReference>
<keyword evidence="2" id="KW-0805">Transcription regulation</keyword>
<dbReference type="InterPro" id="IPR009072">
    <property type="entry name" value="Histone-fold"/>
</dbReference>
<dbReference type="GO" id="GO:0006357">
    <property type="term" value="P:regulation of transcription by RNA polymerase II"/>
    <property type="evidence" value="ECO:0007669"/>
    <property type="project" value="EnsemblFungi"/>
</dbReference>
<evidence type="ECO:0000256" key="5">
    <source>
        <dbReference type="ARBA" id="ARBA00023242"/>
    </source>
</evidence>
<dbReference type="Gene3D" id="1.10.20.10">
    <property type="entry name" value="Histone, subunit A"/>
    <property type="match status" value="1"/>
</dbReference>
<reference evidence="9" key="1">
    <citation type="journal article" date="2014" name="BMC Genomics">
        <title>Genome characteristics reveal the impact of lichenization on lichen-forming fungus Endocarpon pusillum Hedwig (Verrucariales, Ascomycota).</title>
        <authorList>
            <person name="Wang Y.-Y."/>
            <person name="Liu B."/>
            <person name="Zhang X.-Y."/>
            <person name="Zhou Q.-M."/>
            <person name="Zhang T."/>
            <person name="Li H."/>
            <person name="Yu Y.-F."/>
            <person name="Zhang X.-L."/>
            <person name="Hao X.-Y."/>
            <person name="Wang M."/>
            <person name="Wang L."/>
            <person name="Wei J.-C."/>
        </authorList>
    </citation>
    <scope>NUCLEOTIDE SEQUENCE [LARGE SCALE GENOMIC DNA]</scope>
    <source>
        <strain evidence="9">Z07020 / HMAS-L-300199</strain>
    </source>
</reference>
<name>U1I0A6_ENDPU</name>
<dbReference type="OMA" id="QFMFNEQ"/>
<feature type="region of interest" description="Disordered" evidence="7">
    <location>
        <begin position="203"/>
        <end position="231"/>
    </location>
</feature>
<feature type="region of interest" description="Disordered" evidence="7">
    <location>
        <begin position="148"/>
        <end position="185"/>
    </location>
</feature>
<evidence type="ECO:0000256" key="3">
    <source>
        <dbReference type="ARBA" id="ARBA00023159"/>
    </source>
</evidence>
<dbReference type="GO" id="GO:0046695">
    <property type="term" value="C:SLIK (SAGA-like) complex"/>
    <property type="evidence" value="ECO:0007669"/>
    <property type="project" value="EnsemblFungi"/>
</dbReference>
<dbReference type="GO" id="GO:0007124">
    <property type="term" value="P:pseudohyphal growth"/>
    <property type="evidence" value="ECO:0007669"/>
    <property type="project" value="EnsemblFungi"/>
</dbReference>
<dbReference type="GO" id="GO:0005829">
    <property type="term" value="C:cytosol"/>
    <property type="evidence" value="ECO:0007669"/>
    <property type="project" value="EnsemblFungi"/>
</dbReference>
<dbReference type="InterPro" id="IPR003195">
    <property type="entry name" value="TFIID_TAF13"/>
</dbReference>
<feature type="compositionally biased region" description="Low complexity" evidence="7">
    <location>
        <begin position="159"/>
        <end position="171"/>
    </location>
</feature>
<dbReference type="RefSeq" id="XP_007787296.1">
    <property type="nucleotide sequence ID" value="XM_007789106.1"/>
</dbReference>
<dbReference type="OrthoDB" id="66982at2759"/>
<evidence type="ECO:0000256" key="2">
    <source>
        <dbReference type="ARBA" id="ARBA00023015"/>
    </source>
</evidence>
<proteinExistence type="inferred from homology"/>
<evidence type="ECO:0008006" key="10">
    <source>
        <dbReference type="Google" id="ProtNLM"/>
    </source>
</evidence>
<dbReference type="GO" id="GO:0006325">
    <property type="term" value="P:chromatin organization"/>
    <property type="evidence" value="ECO:0007669"/>
    <property type="project" value="EnsemblFungi"/>
</dbReference>
<dbReference type="GO" id="GO:0006366">
    <property type="term" value="P:transcription by RNA polymerase II"/>
    <property type="evidence" value="ECO:0007669"/>
    <property type="project" value="EnsemblFungi"/>
</dbReference>
<dbReference type="CDD" id="cd22926">
    <property type="entry name" value="HFD_SPT3"/>
    <property type="match status" value="1"/>
</dbReference>
<dbReference type="HOGENOM" id="CLU_038706_1_1_1"/>
<feature type="compositionally biased region" description="Acidic residues" evidence="7">
    <location>
        <begin position="208"/>
        <end position="220"/>
    </location>
</feature>
<comment type="subcellular location">
    <subcellularLocation>
        <location evidence="1">Nucleus</location>
    </subcellularLocation>
</comment>
<evidence type="ECO:0000256" key="4">
    <source>
        <dbReference type="ARBA" id="ARBA00023163"/>
    </source>
</evidence>
<organism evidence="8 9">
    <name type="scientific">Endocarpon pusillum (strain Z07020 / HMAS-L-300199)</name>
    <name type="common">Lichen-forming fungus</name>
    <dbReference type="NCBI Taxonomy" id="1263415"/>
    <lineage>
        <taxon>Eukaryota</taxon>
        <taxon>Fungi</taxon>
        <taxon>Dikarya</taxon>
        <taxon>Ascomycota</taxon>
        <taxon>Pezizomycotina</taxon>
        <taxon>Eurotiomycetes</taxon>
        <taxon>Chaetothyriomycetidae</taxon>
        <taxon>Verrucariales</taxon>
        <taxon>Verrucariaceae</taxon>
        <taxon>Endocarpon</taxon>
    </lineage>
</organism>
<protein>
    <recommendedName>
        <fullName evidence="10">Protein spt3</fullName>
    </recommendedName>
</protein>
<gene>
    <name evidence="8" type="ORF">EPUS_00076</name>
</gene>
<dbReference type="AlphaFoldDB" id="U1I0A6"/>
<evidence type="ECO:0000313" key="9">
    <source>
        <dbReference type="Proteomes" id="UP000019373"/>
    </source>
</evidence>
<evidence type="ECO:0000313" key="8">
    <source>
        <dbReference type="EMBL" id="ERF75284.1"/>
    </source>
</evidence>